<comment type="subcellular location">
    <subcellularLocation>
        <location evidence="1">Cytoplasm</location>
    </subcellularLocation>
</comment>
<feature type="region of interest" description="Disordered" evidence="9">
    <location>
        <begin position="118"/>
        <end position="139"/>
    </location>
</feature>
<evidence type="ECO:0000256" key="8">
    <source>
        <dbReference type="ARBA" id="ARBA00022777"/>
    </source>
</evidence>
<dbReference type="GO" id="GO:0009401">
    <property type="term" value="P:phosphoenolpyruvate-dependent sugar phosphotransferase system"/>
    <property type="evidence" value="ECO:0007669"/>
    <property type="project" value="UniProtKB-KW"/>
</dbReference>
<dbReference type="GO" id="GO:0016020">
    <property type="term" value="C:membrane"/>
    <property type="evidence" value="ECO:0007669"/>
    <property type="project" value="InterPro"/>
</dbReference>
<evidence type="ECO:0000256" key="5">
    <source>
        <dbReference type="ARBA" id="ARBA00022597"/>
    </source>
</evidence>
<organism evidence="11 12">
    <name type="scientific">Acetonema longum DSM 6540</name>
    <dbReference type="NCBI Taxonomy" id="1009370"/>
    <lineage>
        <taxon>Bacteria</taxon>
        <taxon>Bacillati</taxon>
        <taxon>Bacillota</taxon>
        <taxon>Negativicutes</taxon>
        <taxon>Acetonemataceae</taxon>
        <taxon>Acetonema</taxon>
    </lineage>
</organism>
<dbReference type="InterPro" id="IPR051471">
    <property type="entry name" value="Bacterial_PTS_sugar_comp"/>
</dbReference>
<keyword evidence="7" id="KW-0598">Phosphotransferase system</keyword>
<comment type="caution">
    <text evidence="11">The sequence shown here is derived from an EMBL/GenBank/DDBJ whole genome shotgun (WGS) entry which is preliminary data.</text>
</comment>
<dbReference type="GO" id="GO:0016301">
    <property type="term" value="F:kinase activity"/>
    <property type="evidence" value="ECO:0007669"/>
    <property type="project" value="UniProtKB-KW"/>
</dbReference>
<evidence type="ECO:0000256" key="7">
    <source>
        <dbReference type="ARBA" id="ARBA00022683"/>
    </source>
</evidence>
<sequence length="139" mass="14964">MIAVVLSSHGHFSQAILKSCEMICGSRDNVAAVTFDVGESADTLVDKYRAVLKMLDLRDGVIFMTDLFAGSPYNAACRLSLETGNAAIVAGLNMPMLLEILSSPSLTLEEAKQVAQRAGKEGVRAFEPISAEDRDKEEL</sequence>
<dbReference type="GO" id="GO:0005737">
    <property type="term" value="C:cytoplasm"/>
    <property type="evidence" value="ECO:0007669"/>
    <property type="project" value="UniProtKB-SubCell"/>
</dbReference>
<evidence type="ECO:0000256" key="4">
    <source>
        <dbReference type="ARBA" id="ARBA00022553"/>
    </source>
</evidence>
<dbReference type="AlphaFoldDB" id="F7NDA8"/>
<dbReference type="RefSeq" id="WP_004091575.1">
    <property type="nucleotide sequence ID" value="NZ_AFGF01000005.1"/>
</dbReference>
<keyword evidence="8" id="KW-0418">Kinase</keyword>
<accession>F7NDA8</accession>
<dbReference type="Proteomes" id="UP000003240">
    <property type="component" value="Unassembled WGS sequence"/>
</dbReference>
<dbReference type="EMBL" id="AFGF01000005">
    <property type="protein sequence ID" value="EGO65940.1"/>
    <property type="molecule type" value="Genomic_DNA"/>
</dbReference>
<evidence type="ECO:0000313" key="12">
    <source>
        <dbReference type="Proteomes" id="UP000003240"/>
    </source>
</evidence>
<dbReference type="SUPFAM" id="SSF53062">
    <property type="entry name" value="PTS system fructose IIA component-like"/>
    <property type="match status" value="1"/>
</dbReference>
<keyword evidence="5" id="KW-0762">Sugar transport</keyword>
<dbReference type="eggNOG" id="COG2893">
    <property type="taxonomic scope" value="Bacteria"/>
</dbReference>
<dbReference type="InterPro" id="IPR036662">
    <property type="entry name" value="PTS_EIIA_man-typ_sf"/>
</dbReference>
<dbReference type="GO" id="GO:0016773">
    <property type="term" value="F:phosphotransferase activity, alcohol group as acceptor"/>
    <property type="evidence" value="ECO:0007669"/>
    <property type="project" value="InterPro"/>
</dbReference>
<dbReference type="CDD" id="cd00006">
    <property type="entry name" value="PTS_IIA_man"/>
    <property type="match status" value="1"/>
</dbReference>
<dbReference type="Gene3D" id="3.40.50.510">
    <property type="entry name" value="Phosphotransferase system, mannose-type IIA component"/>
    <property type="match status" value="1"/>
</dbReference>
<dbReference type="InterPro" id="IPR033887">
    <property type="entry name" value="PTS_IIA_man"/>
</dbReference>
<evidence type="ECO:0000259" key="10">
    <source>
        <dbReference type="PROSITE" id="PS51096"/>
    </source>
</evidence>
<keyword evidence="4" id="KW-0597">Phosphoprotein</keyword>
<keyword evidence="12" id="KW-1185">Reference proteome</keyword>
<evidence type="ECO:0000313" key="11">
    <source>
        <dbReference type="EMBL" id="EGO65940.1"/>
    </source>
</evidence>
<evidence type="ECO:0000256" key="1">
    <source>
        <dbReference type="ARBA" id="ARBA00004496"/>
    </source>
</evidence>
<gene>
    <name evidence="11" type="ORF">ALO_00075</name>
</gene>
<keyword evidence="2" id="KW-0813">Transport</keyword>
<evidence type="ECO:0000256" key="6">
    <source>
        <dbReference type="ARBA" id="ARBA00022679"/>
    </source>
</evidence>
<dbReference type="NCBIfam" id="TIGR00824">
    <property type="entry name" value="EIIA-man"/>
    <property type="match status" value="1"/>
</dbReference>
<dbReference type="PROSITE" id="PS51096">
    <property type="entry name" value="PTS_EIIA_TYPE_4"/>
    <property type="match status" value="1"/>
</dbReference>
<keyword evidence="6" id="KW-0808">Transferase</keyword>
<feature type="domain" description="PTS EIIA type-4" evidence="10">
    <location>
        <begin position="1"/>
        <end position="123"/>
    </location>
</feature>
<dbReference type="PANTHER" id="PTHR33799">
    <property type="entry name" value="PTS PERMEASE-RELATED-RELATED"/>
    <property type="match status" value="1"/>
</dbReference>
<keyword evidence="3" id="KW-0963">Cytoplasm</keyword>
<evidence type="ECO:0000256" key="9">
    <source>
        <dbReference type="SAM" id="MobiDB-lite"/>
    </source>
</evidence>
<evidence type="ECO:0000256" key="3">
    <source>
        <dbReference type="ARBA" id="ARBA00022490"/>
    </source>
</evidence>
<evidence type="ECO:0000256" key="2">
    <source>
        <dbReference type="ARBA" id="ARBA00022448"/>
    </source>
</evidence>
<protein>
    <submittedName>
        <fullName evidence="11">PTS system mannose/fructose/sorbose family IIA subunit</fullName>
    </submittedName>
</protein>
<proteinExistence type="predicted"/>
<dbReference type="STRING" id="1009370.ALO_00075"/>
<dbReference type="InterPro" id="IPR013789">
    <property type="entry name" value="PTS_EIIA_man"/>
</dbReference>
<reference evidence="11 12" key="1">
    <citation type="journal article" date="2011" name="EMBO J.">
        <title>Structural diversity of bacterial flagellar motors.</title>
        <authorList>
            <person name="Chen S."/>
            <person name="Beeby M."/>
            <person name="Murphy G.E."/>
            <person name="Leadbetter J.R."/>
            <person name="Hendrixson D.R."/>
            <person name="Briegel A."/>
            <person name="Li Z."/>
            <person name="Shi J."/>
            <person name="Tocheva E.I."/>
            <person name="Muller A."/>
            <person name="Dobro M.J."/>
            <person name="Jensen G.J."/>
        </authorList>
    </citation>
    <scope>NUCLEOTIDE SEQUENCE [LARGE SCALE GENOMIC DNA]</scope>
    <source>
        <strain evidence="11 12">DSM 6540</strain>
    </source>
</reference>
<dbReference type="InterPro" id="IPR004701">
    <property type="entry name" value="PTS_EIIA_man-typ"/>
</dbReference>
<dbReference type="OrthoDB" id="9799827at2"/>
<dbReference type="PANTHER" id="PTHR33799:SF1">
    <property type="entry name" value="PTS SYSTEM MANNOSE-SPECIFIC EIIAB COMPONENT-RELATED"/>
    <property type="match status" value="1"/>
</dbReference>
<dbReference type="Pfam" id="PF03610">
    <property type="entry name" value="EIIA-man"/>
    <property type="match status" value="1"/>
</dbReference>
<name>F7NDA8_9FIRM</name>